<evidence type="ECO:0000256" key="7">
    <source>
        <dbReference type="PROSITE-ProRule" id="PRU00519"/>
    </source>
</evidence>
<evidence type="ECO:0000256" key="4">
    <source>
        <dbReference type="ARBA" id="ARBA00011738"/>
    </source>
</evidence>
<dbReference type="GO" id="GO:0003746">
    <property type="term" value="F:translation elongation factor activity"/>
    <property type="evidence" value="ECO:0007669"/>
    <property type="project" value="UniProtKB-UniRule"/>
</dbReference>
<feature type="domain" description="EF-1-gamma C-terminal" evidence="9">
    <location>
        <begin position="272"/>
        <end position="431"/>
    </location>
</feature>
<dbReference type="PROSITE" id="PS50040">
    <property type="entry name" value="EF1G_C"/>
    <property type="match status" value="1"/>
</dbReference>
<dbReference type="FunFam" id="3.30.70.1010:FF:000001">
    <property type="entry name" value="Elongation factor 1-gamma 1"/>
    <property type="match status" value="1"/>
</dbReference>
<dbReference type="PROSITE" id="PS50405">
    <property type="entry name" value="GST_CTER"/>
    <property type="match status" value="1"/>
</dbReference>
<dbReference type="GO" id="GO:0005634">
    <property type="term" value="C:nucleus"/>
    <property type="evidence" value="ECO:0007669"/>
    <property type="project" value="TreeGrafter"/>
</dbReference>
<dbReference type="Proteomes" id="UP000274429">
    <property type="component" value="Unassembled WGS sequence"/>
</dbReference>
<evidence type="ECO:0000256" key="8">
    <source>
        <dbReference type="SAM" id="MobiDB-lite"/>
    </source>
</evidence>
<feature type="domain" description="GST C-terminal" evidence="11">
    <location>
        <begin position="92"/>
        <end position="218"/>
    </location>
</feature>
<dbReference type="PANTHER" id="PTHR43986:SF1">
    <property type="entry name" value="ELONGATION FACTOR 1-GAMMA"/>
    <property type="match status" value="1"/>
</dbReference>
<comment type="function">
    <text evidence="1">GST isoenzymes appear to play a central role in the parasite detoxification system. Other functions are also suspected including a role in increasing the solubility of haematin in the parasite gut.</text>
</comment>
<dbReference type="Pfam" id="PF00043">
    <property type="entry name" value="GST_C"/>
    <property type="match status" value="1"/>
</dbReference>
<proteinExistence type="inferred from homology"/>
<dbReference type="SUPFAM" id="SSF52833">
    <property type="entry name" value="Thioredoxin-like"/>
    <property type="match status" value="1"/>
</dbReference>
<keyword evidence="6 7" id="KW-0648">Protein biosynthesis</keyword>
<evidence type="ECO:0000256" key="3">
    <source>
        <dbReference type="ARBA" id="ARBA00005861"/>
    </source>
</evidence>
<dbReference type="Gene3D" id="1.20.1050.10">
    <property type="match status" value="1"/>
</dbReference>
<evidence type="ECO:0000259" key="9">
    <source>
        <dbReference type="PROSITE" id="PS50040"/>
    </source>
</evidence>
<evidence type="ECO:0000256" key="6">
    <source>
        <dbReference type="ARBA" id="ARBA00022917"/>
    </source>
</evidence>
<evidence type="ECO:0000256" key="1">
    <source>
        <dbReference type="ARBA" id="ARBA00002446"/>
    </source>
</evidence>
<dbReference type="InterPro" id="IPR010987">
    <property type="entry name" value="Glutathione-S-Trfase_C-like"/>
</dbReference>
<dbReference type="GO" id="GO:0005737">
    <property type="term" value="C:cytoplasm"/>
    <property type="evidence" value="ECO:0007669"/>
    <property type="project" value="TreeGrafter"/>
</dbReference>
<dbReference type="AlphaFoldDB" id="A0A0R3WZV6"/>
<dbReference type="InterPro" id="IPR050802">
    <property type="entry name" value="EF-GSTs"/>
</dbReference>
<dbReference type="OrthoDB" id="249703at2759"/>
<dbReference type="EMBL" id="UYWX01020300">
    <property type="protein sequence ID" value="VDM30535.1"/>
    <property type="molecule type" value="Genomic_DNA"/>
</dbReference>
<comment type="subunit">
    <text evidence="4">Homodimer.</text>
</comment>
<dbReference type="Gene3D" id="3.40.30.10">
    <property type="entry name" value="Glutaredoxin"/>
    <property type="match status" value="1"/>
</dbReference>
<dbReference type="STRING" id="6205.A0A0R3WZV6"/>
<dbReference type="WBParaSite" id="TTAC_0000635801-mRNA-1">
    <property type="protein sequence ID" value="TTAC_0000635801-mRNA-1"/>
    <property type="gene ID" value="TTAC_0000635801"/>
</dbReference>
<dbReference type="PROSITE" id="PS50404">
    <property type="entry name" value="GST_NTER"/>
    <property type="match status" value="1"/>
</dbReference>
<feature type="compositionally biased region" description="Basic and acidic residues" evidence="8">
    <location>
        <begin position="235"/>
        <end position="256"/>
    </location>
</feature>
<organism evidence="14">
    <name type="scientific">Hydatigena taeniaeformis</name>
    <name type="common">Feline tapeworm</name>
    <name type="synonym">Taenia taeniaeformis</name>
    <dbReference type="NCBI Taxonomy" id="6205"/>
    <lineage>
        <taxon>Eukaryota</taxon>
        <taxon>Metazoa</taxon>
        <taxon>Spiralia</taxon>
        <taxon>Lophotrochozoa</taxon>
        <taxon>Platyhelminthes</taxon>
        <taxon>Cestoda</taxon>
        <taxon>Eucestoda</taxon>
        <taxon>Cyclophyllidea</taxon>
        <taxon>Taeniidae</taxon>
        <taxon>Hydatigera</taxon>
    </lineage>
</organism>
<evidence type="ECO:0000313" key="12">
    <source>
        <dbReference type="EMBL" id="VDM30535.1"/>
    </source>
</evidence>
<dbReference type="SMART" id="SM01183">
    <property type="entry name" value="EF1G"/>
    <property type="match status" value="1"/>
</dbReference>
<gene>
    <name evidence="12" type="ORF">TTAC_LOCUS6343</name>
</gene>
<feature type="domain" description="GST N-terminal" evidence="10">
    <location>
        <begin position="13"/>
        <end position="93"/>
    </location>
</feature>
<evidence type="ECO:0000256" key="5">
    <source>
        <dbReference type="ARBA" id="ARBA00022768"/>
    </source>
</evidence>
<feature type="region of interest" description="Disordered" evidence="8">
    <location>
        <begin position="223"/>
        <end position="279"/>
    </location>
</feature>
<protein>
    <submittedName>
        <fullName evidence="14">Elongation factor 1-gamma</fullName>
    </submittedName>
</protein>
<dbReference type="PANTHER" id="PTHR43986">
    <property type="entry name" value="ELONGATION FACTOR 1-GAMMA"/>
    <property type="match status" value="1"/>
</dbReference>
<keyword evidence="13" id="KW-1185">Reference proteome</keyword>
<keyword evidence="5 7" id="KW-0251">Elongation factor</keyword>
<dbReference type="Pfam" id="PF02798">
    <property type="entry name" value="GST_N"/>
    <property type="match status" value="1"/>
</dbReference>
<dbReference type="InterPro" id="IPR036433">
    <property type="entry name" value="EF1B_G_C_sf"/>
</dbReference>
<comment type="similarity">
    <text evidence="3">Belongs to the GST superfamily. Mu family.</text>
</comment>
<evidence type="ECO:0000259" key="10">
    <source>
        <dbReference type="PROSITE" id="PS50404"/>
    </source>
</evidence>
<dbReference type="FunFam" id="1.20.1050.10:FF:000006">
    <property type="entry name" value="Elongation factor 1 gamma"/>
    <property type="match status" value="1"/>
</dbReference>
<dbReference type="CDD" id="cd03181">
    <property type="entry name" value="GST_C_EF1Bgamma_like"/>
    <property type="match status" value="1"/>
</dbReference>
<reference evidence="12 13" key="2">
    <citation type="submission" date="2018-11" db="EMBL/GenBank/DDBJ databases">
        <authorList>
            <consortium name="Pathogen Informatics"/>
        </authorList>
    </citation>
    <scope>NUCLEOTIDE SEQUENCE [LARGE SCALE GENOMIC DNA]</scope>
</reference>
<dbReference type="InterPro" id="IPR004046">
    <property type="entry name" value="GST_C"/>
</dbReference>
<evidence type="ECO:0000313" key="13">
    <source>
        <dbReference type="Proteomes" id="UP000274429"/>
    </source>
</evidence>
<reference evidence="14" key="1">
    <citation type="submission" date="2017-02" db="UniProtKB">
        <authorList>
            <consortium name="WormBaseParasite"/>
        </authorList>
    </citation>
    <scope>IDENTIFICATION</scope>
</reference>
<dbReference type="Gene3D" id="3.30.70.1010">
    <property type="entry name" value="Translation elongation factor EF1B, gamma chain, conserved domain"/>
    <property type="match status" value="1"/>
</dbReference>
<evidence type="ECO:0000259" key="11">
    <source>
        <dbReference type="PROSITE" id="PS50405"/>
    </source>
</evidence>
<comment type="function">
    <text evidence="2">Conjugation of reduced glutathione to a wide number of exogenous and endogenous hydrophobic electrophiles.</text>
</comment>
<name>A0A0R3WZV6_HYDTA</name>
<dbReference type="SUPFAM" id="SSF89942">
    <property type="entry name" value="eEF1-gamma domain"/>
    <property type="match status" value="1"/>
</dbReference>
<sequence>MPLQVGGCANMSPCGKLYTPPDYHKALRVQLAAEYSGVSLEVVEYCPGVSSMPDEAKSCPPDAAPLFHSKDGVTLFDANAIAYFLGNKQLRGGEQEYYVTQWVNFTDHILMPSVAAWLYPVIGATNYNANQVSKGQENVKKALIFLNDFLASKTYFVGENITQADLTLFSVLRLLFEKLLDEAGRASYPHVVRWYTTIANQPEIKAVVGEMKLCEKPVVFDPKNVPKHEKQKKVKSQEKQHEKPQPKKEEPKRSESDLEEEEENEKPSSGSRNNPLAQLPTGKFKYDDFKRVFSNADCTTVTIPFFWENFDPTTDSIWYCEYNYPEELRFTFMSANLLRGMFQRLEKMQRYSFAIMHVYGENNNSTIGGLWVWRGTGLIFDLSPELQTDYESYTWTKLDPTSPETKAKVADFFALGDVCDGKPVAETCVFK</sequence>
<dbReference type="Pfam" id="PF00647">
    <property type="entry name" value="EF1G"/>
    <property type="match status" value="1"/>
</dbReference>
<evidence type="ECO:0000313" key="14">
    <source>
        <dbReference type="WBParaSite" id="TTAC_0000635801-mRNA-1"/>
    </source>
</evidence>
<dbReference type="SUPFAM" id="SSF47616">
    <property type="entry name" value="GST C-terminal domain-like"/>
    <property type="match status" value="1"/>
</dbReference>
<dbReference type="InterPro" id="IPR004045">
    <property type="entry name" value="Glutathione_S-Trfase_N"/>
</dbReference>
<dbReference type="InterPro" id="IPR036249">
    <property type="entry name" value="Thioredoxin-like_sf"/>
</dbReference>
<dbReference type="InterPro" id="IPR001662">
    <property type="entry name" value="EF1B_G_C"/>
</dbReference>
<accession>A0A0R3WZV6</accession>
<dbReference type="InterPro" id="IPR036282">
    <property type="entry name" value="Glutathione-S-Trfase_C_sf"/>
</dbReference>
<evidence type="ECO:0000256" key="2">
    <source>
        <dbReference type="ARBA" id="ARBA00003701"/>
    </source>
</evidence>